<dbReference type="GO" id="GO:0005524">
    <property type="term" value="F:ATP binding"/>
    <property type="evidence" value="ECO:0007669"/>
    <property type="project" value="InterPro"/>
</dbReference>
<feature type="compositionally biased region" description="Low complexity" evidence="16">
    <location>
        <begin position="2130"/>
        <end position="2140"/>
    </location>
</feature>
<feature type="compositionally biased region" description="Low complexity" evidence="16">
    <location>
        <begin position="2096"/>
        <end position="2106"/>
    </location>
</feature>
<dbReference type="PANTHER" id="PTHR13743:SF115">
    <property type="entry name" value="NEUROBEACHIN-LIKE PROTEIN 1"/>
    <property type="match status" value="1"/>
</dbReference>
<dbReference type="Proteomes" id="UP001152622">
    <property type="component" value="Chromosome 9"/>
</dbReference>
<dbReference type="FunFam" id="2.130.10.10:FF:001375">
    <property type="entry name" value="Neurobeachin-like protein 2"/>
    <property type="match status" value="1"/>
</dbReference>
<dbReference type="InterPro" id="IPR053829">
    <property type="entry name" value="XLF-like_CC"/>
</dbReference>
<dbReference type="InterPro" id="IPR011993">
    <property type="entry name" value="PH-like_dom_sf"/>
</dbReference>
<keyword evidence="6" id="KW-0677">Repeat</keyword>
<dbReference type="InterPro" id="IPR046851">
    <property type="entry name" value="NBCH_WD40"/>
</dbReference>
<evidence type="ECO:0000256" key="14">
    <source>
        <dbReference type="ARBA" id="ARBA00068540"/>
    </source>
</evidence>
<feature type="compositionally biased region" description="Low complexity" evidence="16">
    <location>
        <begin position="1107"/>
        <end position="1131"/>
    </location>
</feature>
<comment type="similarity">
    <text evidence="12">Belongs to the XRCC4-XLF family. XLF subfamily.</text>
</comment>
<evidence type="ECO:0000313" key="21">
    <source>
        <dbReference type="Proteomes" id="UP001152622"/>
    </source>
</evidence>
<dbReference type="InterPro" id="IPR046852">
    <property type="entry name" value="Neurobeachin_a-sol"/>
</dbReference>
<evidence type="ECO:0000256" key="5">
    <source>
        <dbReference type="ARBA" id="ARBA00022574"/>
    </source>
</evidence>
<evidence type="ECO:0000313" key="20">
    <source>
        <dbReference type="EMBL" id="KAJ8350283.1"/>
    </source>
</evidence>
<dbReference type="SMART" id="SM00320">
    <property type="entry name" value="WD40"/>
    <property type="match status" value="4"/>
</dbReference>
<keyword evidence="10" id="KW-0234">DNA repair</keyword>
<dbReference type="GO" id="GO:0030099">
    <property type="term" value="P:myeloid cell differentiation"/>
    <property type="evidence" value="ECO:0007669"/>
    <property type="project" value="UniProtKB-ARBA"/>
</dbReference>
<comment type="caution">
    <text evidence="20">The sequence shown here is derived from an EMBL/GenBank/DDBJ whole genome shotgun (WGS) entry which is preliminary data.</text>
</comment>
<dbReference type="GO" id="GO:0008104">
    <property type="term" value="P:intracellular protein localization"/>
    <property type="evidence" value="ECO:0007669"/>
    <property type="project" value="TreeGrafter"/>
</dbReference>
<feature type="compositionally biased region" description="Pro residues" evidence="16">
    <location>
        <begin position="1139"/>
        <end position="1149"/>
    </location>
</feature>
<dbReference type="Pfam" id="PF15787">
    <property type="entry name" value="DUF4704"/>
    <property type="match status" value="1"/>
</dbReference>
<evidence type="ECO:0000256" key="2">
    <source>
        <dbReference type="ARBA" id="ARBA00004240"/>
    </source>
</evidence>
<dbReference type="Pfam" id="PF02138">
    <property type="entry name" value="Beach"/>
    <property type="match status" value="1"/>
</dbReference>
<dbReference type="Gene3D" id="1.10.287.450">
    <property type="entry name" value="Helix hairpin bin"/>
    <property type="match status" value="1"/>
</dbReference>
<dbReference type="Gene3D" id="1.10.510.10">
    <property type="entry name" value="Transferase(Phosphotransferase) domain 1"/>
    <property type="match status" value="1"/>
</dbReference>
<evidence type="ECO:0000259" key="18">
    <source>
        <dbReference type="PROSITE" id="PS50197"/>
    </source>
</evidence>
<dbReference type="PANTHER" id="PTHR13743">
    <property type="entry name" value="BEIGE/BEACH-RELATED"/>
    <property type="match status" value="1"/>
</dbReference>
<evidence type="ECO:0000256" key="7">
    <source>
        <dbReference type="ARBA" id="ARBA00022763"/>
    </source>
</evidence>
<dbReference type="GO" id="GO:0005634">
    <property type="term" value="C:nucleus"/>
    <property type="evidence" value="ECO:0007669"/>
    <property type="project" value="UniProtKB-SubCell"/>
</dbReference>
<evidence type="ECO:0000256" key="9">
    <source>
        <dbReference type="ARBA" id="ARBA00023125"/>
    </source>
</evidence>
<feature type="region of interest" description="Disordered" evidence="16">
    <location>
        <begin position="3820"/>
        <end position="3916"/>
    </location>
</feature>
<dbReference type="Pfam" id="PF20425">
    <property type="entry name" value="Neurobeachin"/>
    <property type="match status" value="1"/>
</dbReference>
<evidence type="ECO:0000256" key="8">
    <source>
        <dbReference type="ARBA" id="ARBA00022824"/>
    </source>
</evidence>
<feature type="region of interest" description="Disordered" evidence="16">
    <location>
        <begin position="1639"/>
        <end position="1658"/>
    </location>
</feature>
<feature type="region of interest" description="Disordered" evidence="16">
    <location>
        <begin position="2181"/>
        <end position="2217"/>
    </location>
</feature>
<dbReference type="GO" id="GO:0016020">
    <property type="term" value="C:membrane"/>
    <property type="evidence" value="ECO:0007669"/>
    <property type="project" value="TreeGrafter"/>
</dbReference>
<dbReference type="SMART" id="SM01026">
    <property type="entry name" value="Beach"/>
    <property type="match status" value="1"/>
</dbReference>
<keyword evidence="8" id="KW-0256">Endoplasmic reticulum</keyword>
<reference evidence="20" key="1">
    <citation type="journal article" date="2023" name="Science">
        <title>Genome structures resolve the early diversification of teleost fishes.</title>
        <authorList>
            <person name="Parey E."/>
            <person name="Louis A."/>
            <person name="Montfort J."/>
            <person name="Bouchez O."/>
            <person name="Roques C."/>
            <person name="Iampietro C."/>
            <person name="Lluch J."/>
            <person name="Castinel A."/>
            <person name="Donnadieu C."/>
            <person name="Desvignes T."/>
            <person name="Floi Bucao C."/>
            <person name="Jouanno E."/>
            <person name="Wen M."/>
            <person name="Mejri S."/>
            <person name="Dirks R."/>
            <person name="Jansen H."/>
            <person name="Henkel C."/>
            <person name="Chen W.J."/>
            <person name="Zahm M."/>
            <person name="Cabau C."/>
            <person name="Klopp C."/>
            <person name="Thompson A.W."/>
            <person name="Robinson-Rechavi M."/>
            <person name="Braasch I."/>
            <person name="Lecointre G."/>
            <person name="Bobe J."/>
            <person name="Postlethwait J.H."/>
            <person name="Berthelot C."/>
            <person name="Roest Crollius H."/>
            <person name="Guiguen Y."/>
        </authorList>
    </citation>
    <scope>NUCLEOTIDE SEQUENCE</scope>
    <source>
        <strain evidence="20">WJC10195</strain>
    </source>
</reference>
<keyword evidence="9" id="KW-0238">DNA-binding</keyword>
<dbReference type="Pfam" id="PF14844">
    <property type="entry name" value="PH_BEACH"/>
    <property type="match status" value="1"/>
</dbReference>
<feature type="repeat" description="WD" evidence="15">
    <location>
        <begin position="3299"/>
        <end position="3340"/>
    </location>
</feature>
<dbReference type="OrthoDB" id="26681at2759"/>
<dbReference type="InterPro" id="IPR036372">
    <property type="entry name" value="BEACH_dom_sf"/>
</dbReference>
<dbReference type="SUPFAM" id="SSF50729">
    <property type="entry name" value="PH domain-like"/>
    <property type="match status" value="1"/>
</dbReference>
<dbReference type="InterPro" id="IPR000719">
    <property type="entry name" value="Prot_kinase_dom"/>
</dbReference>
<dbReference type="Gene3D" id="1.10.1540.10">
    <property type="entry name" value="BEACH domain"/>
    <property type="match status" value="1"/>
</dbReference>
<feature type="domain" description="BEACH-type PH" evidence="19">
    <location>
        <begin position="2695"/>
        <end position="2792"/>
    </location>
</feature>
<feature type="compositionally biased region" description="Basic residues" evidence="16">
    <location>
        <begin position="3904"/>
        <end position="3916"/>
    </location>
</feature>
<evidence type="ECO:0000256" key="4">
    <source>
        <dbReference type="ARBA" id="ARBA00008498"/>
    </source>
</evidence>
<feature type="domain" description="BEACH" evidence="18">
    <location>
        <begin position="2803"/>
        <end position="3095"/>
    </location>
</feature>
<dbReference type="FunFam" id="2.170.210.10:FF:000001">
    <property type="entry name" value="Non-homologous end-joining factor 1"/>
    <property type="match status" value="1"/>
</dbReference>
<dbReference type="EMBL" id="JAINUF010000009">
    <property type="protein sequence ID" value="KAJ8350283.1"/>
    <property type="molecule type" value="Genomic_DNA"/>
</dbReference>
<feature type="region of interest" description="Disordered" evidence="16">
    <location>
        <begin position="2086"/>
        <end position="2106"/>
    </location>
</feature>
<evidence type="ECO:0000256" key="3">
    <source>
        <dbReference type="ARBA" id="ARBA00004419"/>
    </source>
</evidence>
<gene>
    <name evidence="20" type="ORF">SKAU_G00254130</name>
</gene>
<dbReference type="PROSITE" id="PS50197">
    <property type="entry name" value="BEACH"/>
    <property type="match status" value="1"/>
</dbReference>
<comment type="similarity">
    <text evidence="4">Belongs to the WD repeat neurobeachin family.</text>
</comment>
<dbReference type="PROSITE" id="PS50082">
    <property type="entry name" value="WD_REPEATS_2"/>
    <property type="match status" value="1"/>
</dbReference>
<feature type="region of interest" description="Disordered" evidence="16">
    <location>
        <begin position="1098"/>
        <end position="1151"/>
    </location>
</feature>
<feature type="compositionally biased region" description="Basic and acidic residues" evidence="16">
    <location>
        <begin position="1439"/>
        <end position="1449"/>
    </location>
</feature>
<dbReference type="InterPro" id="IPR000409">
    <property type="entry name" value="BEACH_dom"/>
</dbReference>
<feature type="compositionally biased region" description="Polar residues" evidence="16">
    <location>
        <begin position="2184"/>
        <end position="2200"/>
    </location>
</feature>
<dbReference type="Pfam" id="PF09302">
    <property type="entry name" value="XLF"/>
    <property type="match status" value="1"/>
</dbReference>
<comment type="subcellular location">
    <subcellularLocation>
        <location evidence="3">Cytoplasmic vesicle</location>
        <location evidence="3">Autophagosome</location>
    </subcellularLocation>
    <subcellularLocation>
        <location evidence="2">Endoplasmic reticulum</location>
    </subcellularLocation>
    <subcellularLocation>
        <location evidence="1">Nucleus</location>
    </subcellularLocation>
</comment>
<evidence type="ECO:0000256" key="1">
    <source>
        <dbReference type="ARBA" id="ARBA00004123"/>
    </source>
</evidence>
<sequence length="3916" mass="436332">MSFLDCSCISHTQVQPISIEDQYEDVSHQYLSGDLSTGTLHKAAAQDDVADLSADAAHYQLLLELGRGFNNLSQVRMARHVPSGRLVAVKRTDLDQCTEDELLQLLNEVLLSRLFQHANLLTSRLVFSSCCQLWVLTPLMSYGSADALLRTYFPDGMSESLIAYLLHGVLKALEYLHHMGYVHRGVKASHILLSGEGHVYLSGLHSLYSMVRDGKRVRTVFDMPQHSPALLPWLSPELLRQDLHGYGVKSDIYSLGIVVCELVSGRVPFQNMHPTQMLLQKLQGSHCCLLDVTPFPLGELGGLKVSRSGVDSGIGESVATGSLTRTATTERPQSPAPKNHSSTLHNLVQVCLQPQPDRRPSASALLTHAFFRQVKRHTRDSFLSLMYPAVPFSSPQDTPISCPPAPSCHSPSCPVDSEESINVGYNFHKKTWMMDDYNDYEDEEFDFDFDVTGYRFEPEYTDTELQEMDDKRAREEREAEVAQEKHVRRNITDGLQMALFPKIRSVRGVGRRDPASRSGILGVIGSNDGGQEAQGGIPFNPAVHLAREHPATPAELLTAGSARGPQRIALYRWINLSPGLAVSQPEEKARRRKQNLIHLYSPAALDRSDPPQLPIADLRQRQLSLSECKKRFEVQLRPVLLCAPLCPSVLLCAPLCFSVLLCAPLCSSVPLCAPLCPSVLLCAPLCYSVLLCAHTWTNLLPVWPVHMPITAIVMARSVRSDELGNVTVIIVAKDPDYLKLWLEIFIGSYERCLDVDFEKPPTRLEEVPPVMSLLPDNILQVLRHQLLQCVHKVSDGLEEEQQNLALLLVKFLIVICRNLANVEEIGSCSYINHVITITTLYIQQLKSKTKEKELADQTPAEEFVRHALAFCESLYDPYHNWRHHTCGEQLSAVERSRQKHKAAPLTVEFVPFFYQITAAAGLVCNLSGTEATECFQESEHLKGSLKCGLLHLFGAVVAGGQVSSCRPGTLWVQQQGGGDLLEAHRAPLLLSGGKPTFMWPNECLSLTQRNALLAISPATMEVLMRVLSDCEGRRLGRLGLGRLGLRDPGPPGAAHPGLPAGGGCTACWPAAPDQRQVEIGAVLENYFKLLNSDPAALQVKGRGPLSPQQQQQPQQPQQRCPAPCPAHSASANQRSHLMLPPPSLPPSPPSDTIREMFQCSDRPVLQAIFLNSNCFEHLTRLLQNSKVFQGRLDSLAVSTIKALTTVMHKSPAAKEVFKERIGYTHLYEVLVSLGQPSRHLLKELMNMAVEGEHSSVGILGISNVQPLLLLVQWLPELEPELQTFTADWLRRLCCINRQTRATCVNAAMAMRILAALGRHARLHRTCAESLVALLGALGSQSLSGGGAAAAAAAPAHGRRPPGAPLRGARPEGHPGHGAQAGAWRAPCSTLTSRPAWRDRRANHTEVARLRLQLLRLAVIGPGPAGPQQRGEEETAVQVREGRERSCSGERGEGEELYSFFTPGGTGFEAFISSAGVLVVAVCTKKEYVTVMLPDYCFCDSLWAQYRRGPCSREEAIWAEPSVYLCGRTAETIRTPQIPNNDRDLHFLLYRISGPQNHDPAPVLRSPTRPFPWRLPRAAPPWGASCLPPGWGVLLGGKPESVTKLISAGTQDSEWGSPTSLQGQLGGVLVFHEPLQARPRQGPVQRRTKLHSRKSQESELGDLPPKLLLHYSPKACRNPICLDLSPNLLHGRLTGNKVVNWDIKDMINCVGGLPVLFPILEQLAFLSPDQTTEPPGSEFITPDLATPAEGDWVMLPSNRASEARLEKNMVATFLLVIKHFIQRHPINQESLLHSHGVPTLGALLQKLPASLVDVSVLVSVQLLVEQVTFEKNTQLLQQLHTHLLFNFSIWNQGDFPLRIGHIQYMSTIIKDSRKQFRKKYGVQFLLDTVRLYYSKGVAQDELQGILGYMAAIGDEEQLCGMLELLLTLLQTSSARDQLFLLLFEPGAADTCYGLLLNSKHSDRLRELVFKLYERMLRCDRVYERSKQRLKLREVGYSGLTLLFSNMNITPTLIKCLLNQVLSADSVVNYKDLMALVQLTHRAGPSVRLQVCKKMYQLLQSQQDAAVQISRQLCWQETLAKLFLRVPGGEGPGGGRGDSSSTASLDLSRSSMEKKAFLEALGRADEERDASDSAGDSRSVDSLDTGELLSLGDTPADTPGPKPWAGKAGDLSLDLTQARLYEAGDSGSQTPGSMPSTPSPLETTKPFPGVPSERDTNTTASSFTEDSFLFGDDLSLGESFSSLERTEEELSRMLLEIVLCVMWRGVEGSDDAAWLERGQVFSALTKLGTANELLLPVDHIKLRRARFTTGLMPLRKAGQAGKACCTCWRRCWSGRVTDNREATTAMLPQHTENAVRLLHMLQDFLQAEGLVNPALWTEKWLQLSQVGIRLLLGFMAQDDMQVCAIATAKLNTILQTKRVETQDEACYLLGSLEGILSRSVREQTETYSFLIPLLRTLLSKIHKLLYMQLHLPSLPDTNGSPSFFEDFQLYCNSPEWRIYLDKYIIPYMKQYEIETFSQGHETMALFWKDCFEAFMVNLHRRERERGESKIRFQEQFLEPYSRRGRQENLRYNSMLKQLHSQHSAILRQWKAARRSLVCERGPWADRQQSEMHWRISSAENYSRMRLKLVRNYNYDPHSEASALRDNLGVQQQQVCSQSLLLEAVKQVKVSDLEEDMLELPEDDPSGSNNLSEAEEAGQREKLVLSEDCEMVTVMDVSPGRLELTTQHIYFYDSSTEKEEGVGYDFKWPLSQIREIHLRRYNLRRSALEVFLIDQTNYFLNFKKEARNKVYSRILLLRSLSLYGTRSPQELLKASGLTQKWVNREISNFDYLIQLNTIAGRTYNNLAQYPVFPWILTDYTSEELDLSDPRVFRDLSKPVAVVNERNAKAVREKYESFEDPTGTIDRFHYGTHYSNAAGVMHYLIRVEPFTSLHIQLQSGRFDCADRQFHSIPATWQTLMDNPNDVKELIPEFFYFPEFLENQNGFDLGRLQISKERVNNVILPKWAKSPEDFIYKHRKALESEYVSAHLHEWIDLIFGYKQRGPAAVEALNVFYYCTYEGAVDLDAITDEKERKAVEGMISNFGQTPCQLLKELHPVRLSLEEVEKRKARLDACPLSIFEHLTELKSFFVEGISDNVPLVKAMVPKNQSHSFISQGSPDTLVTLSQNGLMGTHAWLPYDKNISNYFTFIKDPTVASPKTQRFLGGPFSPGVEVTARLFVVSHDGKLLFSGGHWDNSLRVTSLLKGKTVGQHIRHMDIVTCLATDYCGIHLISGSRDTTCMVWQVLQQGGAPVGLCSKPVQVLYGHTNEVVSVSISTELDMAVSGSRDGTVIIHTIRRGQYMRSLRPPCESSLPVSILHLAVSWEGRLVVHTCVEGKATLKDKNALHVYSVNGKHLCTESLQEQVTDLCVSGEYIVLGSEQGFLTIRDLYSLALCVTPMAMRVPVHCVSVTKEQSHALVGLQDGKLIIVGVGKPAEVKNSLRNYIAQSLEGTPLMDTPLLAPLRVRSPARLMYLREKLVCVRAKSPHLLPHQRKSGFTTKWQRATLREGKGHTPSVSRKLISLPGSYSVAGFPLEERMGLRKERRHENSVGVSEGLLLEQSWVPVCLGGVQLLAKSCFADTAYRLLLTDLQCVWEEEMNTAAIQDRAQDLNRRLRAPVSAFFSHLCTVACPRLTAGGDGDFEESADAAEFSLLRSQGRLDVRLKSELAGVPFYWEFRCTPASVTVVCSELVQPLLAVSRVLQRQVGELGALLSRKDAEIQDYKENGAVLSRARLKTEVFEEQSYRENFITQVLPEVCAAQDCLGFDADLQELYAAVTAQRCSLRQKSSDSQAPGHRFPKSQSTPPEGPALDQAPSRSTVPGAELGAALGQTESSSAGPEPGTGSAEPESTQSEKTAPLNHILSDRPSSRPRKRKAKGLFR</sequence>
<dbReference type="InterPro" id="IPR031570">
    <property type="entry name" value="NBEA/BDCP_DUF4704"/>
</dbReference>
<feature type="region of interest" description="Disordered" evidence="16">
    <location>
        <begin position="314"/>
        <end position="341"/>
    </location>
</feature>
<keyword evidence="21" id="KW-1185">Reference proteome</keyword>
<dbReference type="PROSITE" id="PS51783">
    <property type="entry name" value="PH_BEACH"/>
    <property type="match status" value="1"/>
</dbReference>
<evidence type="ECO:0000256" key="6">
    <source>
        <dbReference type="ARBA" id="ARBA00022737"/>
    </source>
</evidence>
<feature type="region of interest" description="Disordered" evidence="16">
    <location>
        <begin position="2119"/>
        <end position="2167"/>
    </location>
</feature>
<protein>
    <recommendedName>
        <fullName evidence="14">Neurobeachin-like protein 2</fullName>
    </recommendedName>
    <alternativeName>
        <fullName evidence="13">Non-homologous end-joining factor 1</fullName>
    </alternativeName>
</protein>
<dbReference type="CDD" id="cd06071">
    <property type="entry name" value="Beach"/>
    <property type="match status" value="1"/>
</dbReference>
<keyword evidence="5 15" id="KW-0853">WD repeat</keyword>
<evidence type="ECO:0000256" key="13">
    <source>
        <dbReference type="ARBA" id="ARBA00044529"/>
    </source>
</evidence>
<dbReference type="Pfam" id="PF21928">
    <property type="entry name" value="XLF_CC"/>
    <property type="match status" value="1"/>
</dbReference>
<dbReference type="GO" id="GO:0005783">
    <property type="term" value="C:endoplasmic reticulum"/>
    <property type="evidence" value="ECO:0007669"/>
    <property type="project" value="UniProtKB-SubCell"/>
</dbReference>
<keyword evidence="11" id="KW-0539">Nucleus</keyword>
<dbReference type="Gene3D" id="2.30.29.30">
    <property type="entry name" value="Pleckstrin-homology domain (PH domain)/Phosphotyrosine-binding domain (PTB)"/>
    <property type="match status" value="1"/>
</dbReference>
<dbReference type="GO" id="GO:0019901">
    <property type="term" value="F:protein kinase binding"/>
    <property type="evidence" value="ECO:0007669"/>
    <property type="project" value="TreeGrafter"/>
</dbReference>
<evidence type="ECO:0000256" key="15">
    <source>
        <dbReference type="PROSITE-ProRule" id="PRU00221"/>
    </source>
</evidence>
<name>A0A9Q1F3G4_SYNKA</name>
<evidence type="ECO:0000256" key="12">
    <source>
        <dbReference type="ARBA" id="ARBA00025747"/>
    </source>
</evidence>
<dbReference type="InterPro" id="IPR015943">
    <property type="entry name" value="WD40/YVTN_repeat-like_dom_sf"/>
</dbReference>
<dbReference type="CDD" id="cd22285">
    <property type="entry name" value="HD_XLF_N"/>
    <property type="match status" value="1"/>
</dbReference>
<evidence type="ECO:0000256" key="16">
    <source>
        <dbReference type="SAM" id="MobiDB-lite"/>
    </source>
</evidence>
<dbReference type="FunFam" id="1.10.1540.10:FF:000001">
    <property type="entry name" value="neurobeachin isoform X1"/>
    <property type="match status" value="1"/>
</dbReference>
<dbReference type="InterPro" id="IPR036322">
    <property type="entry name" value="WD40_repeat_dom_sf"/>
</dbReference>
<dbReference type="GO" id="GO:0005829">
    <property type="term" value="C:cytosol"/>
    <property type="evidence" value="ECO:0007669"/>
    <property type="project" value="TreeGrafter"/>
</dbReference>
<feature type="compositionally biased region" description="Gly residues" evidence="16">
    <location>
        <begin position="2086"/>
        <end position="2095"/>
    </location>
</feature>
<proteinExistence type="inferred from homology"/>
<dbReference type="SUPFAM" id="SSF50978">
    <property type="entry name" value="WD40 repeat-like"/>
    <property type="match status" value="1"/>
</dbReference>
<keyword evidence="7" id="KW-0227">DNA damage</keyword>
<evidence type="ECO:0000259" key="17">
    <source>
        <dbReference type="PROSITE" id="PS50011"/>
    </source>
</evidence>
<dbReference type="InterPro" id="IPR001680">
    <property type="entry name" value="WD40_rpt"/>
</dbReference>
<feature type="region of interest" description="Disordered" evidence="16">
    <location>
        <begin position="1422"/>
        <end position="1449"/>
    </location>
</feature>
<evidence type="ECO:0000256" key="11">
    <source>
        <dbReference type="ARBA" id="ARBA00023242"/>
    </source>
</evidence>
<dbReference type="GO" id="GO:0005776">
    <property type="term" value="C:autophagosome"/>
    <property type="evidence" value="ECO:0007669"/>
    <property type="project" value="UniProtKB-SubCell"/>
</dbReference>
<dbReference type="Pfam" id="PF20426">
    <property type="entry name" value="NBCH_WD40"/>
    <property type="match status" value="1"/>
</dbReference>
<dbReference type="PROSITE" id="PS50011">
    <property type="entry name" value="PROTEIN_KINASE_DOM"/>
    <property type="match status" value="1"/>
</dbReference>
<dbReference type="GO" id="GO:0004672">
    <property type="term" value="F:protein kinase activity"/>
    <property type="evidence" value="ECO:0007669"/>
    <property type="project" value="InterPro"/>
</dbReference>
<dbReference type="InterPro" id="IPR011009">
    <property type="entry name" value="Kinase-like_dom_sf"/>
</dbReference>
<dbReference type="Pfam" id="PF00069">
    <property type="entry name" value="Pkinase"/>
    <property type="match status" value="1"/>
</dbReference>
<evidence type="ECO:0000256" key="10">
    <source>
        <dbReference type="ARBA" id="ARBA00023204"/>
    </source>
</evidence>
<dbReference type="SUPFAM" id="SSF81837">
    <property type="entry name" value="BEACH domain"/>
    <property type="match status" value="1"/>
</dbReference>
<dbReference type="GO" id="GO:0006303">
    <property type="term" value="P:double-strand break repair via nonhomologous end joining"/>
    <property type="evidence" value="ECO:0007669"/>
    <property type="project" value="UniProtKB-ARBA"/>
</dbReference>
<dbReference type="Pfam" id="PF16057">
    <property type="entry name" value="DUF4800"/>
    <property type="match status" value="1"/>
</dbReference>
<feature type="region of interest" description="Disordered" evidence="16">
    <location>
        <begin position="1349"/>
        <end position="1384"/>
    </location>
</feature>
<feature type="domain" description="Protein kinase" evidence="17">
    <location>
        <begin position="59"/>
        <end position="371"/>
    </location>
</feature>
<dbReference type="FunFam" id="1.10.287.450:FF:000003">
    <property type="entry name" value="Non-homologous end-joining factor 1"/>
    <property type="match status" value="1"/>
</dbReference>
<organism evidence="20 21">
    <name type="scientific">Synaphobranchus kaupii</name>
    <name type="common">Kaup's arrowtooth eel</name>
    <dbReference type="NCBI Taxonomy" id="118154"/>
    <lineage>
        <taxon>Eukaryota</taxon>
        <taxon>Metazoa</taxon>
        <taxon>Chordata</taxon>
        <taxon>Craniata</taxon>
        <taxon>Vertebrata</taxon>
        <taxon>Euteleostomi</taxon>
        <taxon>Actinopterygii</taxon>
        <taxon>Neopterygii</taxon>
        <taxon>Teleostei</taxon>
        <taxon>Anguilliformes</taxon>
        <taxon>Synaphobranchidae</taxon>
        <taxon>Synaphobranchus</taxon>
    </lineage>
</organism>
<dbReference type="SUPFAM" id="SSF56112">
    <property type="entry name" value="Protein kinase-like (PK-like)"/>
    <property type="match status" value="1"/>
</dbReference>
<evidence type="ECO:0000259" key="19">
    <source>
        <dbReference type="PROSITE" id="PS51783"/>
    </source>
</evidence>
<dbReference type="Gene3D" id="3.30.200.20">
    <property type="entry name" value="Phosphorylase Kinase, domain 1"/>
    <property type="match status" value="1"/>
</dbReference>
<dbReference type="InterPro" id="IPR023362">
    <property type="entry name" value="PH-BEACH_dom"/>
</dbReference>
<dbReference type="Gene3D" id="2.130.10.10">
    <property type="entry name" value="YVTN repeat-like/Quinoprotein amine dehydrogenase"/>
    <property type="match status" value="1"/>
</dbReference>
<dbReference type="InterPro" id="IPR038051">
    <property type="entry name" value="XRCC4-like_N_sf"/>
</dbReference>
<accession>A0A9Q1F3G4</accession>
<dbReference type="GO" id="GO:0003677">
    <property type="term" value="F:DNA binding"/>
    <property type="evidence" value="ECO:0007669"/>
    <property type="project" value="UniProtKB-KW"/>
</dbReference>
<dbReference type="CDD" id="cd01201">
    <property type="entry name" value="PH_BEACH"/>
    <property type="match status" value="1"/>
</dbReference>
<dbReference type="InterPro" id="IPR015381">
    <property type="entry name" value="XLF-like_N"/>
</dbReference>
<dbReference type="InterPro" id="IPR050865">
    <property type="entry name" value="BEACH_Domain"/>
</dbReference>
<dbReference type="Gene3D" id="2.170.210.10">
    <property type="entry name" value="DNA double-strand break repair and VJ recombination XRCC4, N-terminal"/>
    <property type="match status" value="1"/>
</dbReference>
<feature type="compositionally biased region" description="Polar residues" evidence="16">
    <location>
        <begin position="319"/>
        <end position="332"/>
    </location>
</feature>